<dbReference type="HAMAP" id="MF_01302_B">
    <property type="entry name" value="Ribosomal_uS8_B"/>
    <property type="match status" value="1"/>
</dbReference>
<evidence type="ECO:0000313" key="11">
    <source>
        <dbReference type="Proteomes" id="UP000824087"/>
    </source>
</evidence>
<dbReference type="InterPro" id="IPR047863">
    <property type="entry name" value="Ribosomal_uS8_CS"/>
</dbReference>
<evidence type="ECO:0000256" key="5">
    <source>
        <dbReference type="ARBA" id="ARBA00023274"/>
    </source>
</evidence>
<dbReference type="NCBIfam" id="NF001109">
    <property type="entry name" value="PRK00136.1"/>
    <property type="match status" value="1"/>
</dbReference>
<keyword evidence="5 8" id="KW-0687">Ribonucleoprotein</keyword>
<dbReference type="InterPro" id="IPR000630">
    <property type="entry name" value="Ribosomal_uS8"/>
</dbReference>
<evidence type="ECO:0000256" key="7">
    <source>
        <dbReference type="ARBA" id="ARBA00046740"/>
    </source>
</evidence>
<dbReference type="GO" id="GO:0006412">
    <property type="term" value="P:translation"/>
    <property type="evidence" value="ECO:0007669"/>
    <property type="project" value="UniProtKB-UniRule"/>
</dbReference>
<dbReference type="FunFam" id="3.30.1370.30:FF:000002">
    <property type="entry name" value="30S ribosomal protein S8"/>
    <property type="match status" value="1"/>
</dbReference>
<dbReference type="AlphaFoldDB" id="A0A9D1HVK8"/>
<evidence type="ECO:0000256" key="6">
    <source>
        <dbReference type="ARBA" id="ARBA00035258"/>
    </source>
</evidence>
<gene>
    <name evidence="8 10" type="primary">rpsH</name>
    <name evidence="10" type="ORF">IAD49_05915</name>
</gene>
<dbReference type="GO" id="GO:0019843">
    <property type="term" value="F:rRNA binding"/>
    <property type="evidence" value="ECO:0007669"/>
    <property type="project" value="UniProtKB-UniRule"/>
</dbReference>
<dbReference type="Gene3D" id="3.30.1490.10">
    <property type="match status" value="1"/>
</dbReference>
<comment type="function">
    <text evidence="8">One of the primary rRNA binding proteins, it binds directly to 16S rRNA central domain where it helps coordinate assembly of the platform of the 30S subunit.</text>
</comment>
<evidence type="ECO:0000256" key="3">
    <source>
        <dbReference type="ARBA" id="ARBA00022884"/>
    </source>
</evidence>
<evidence type="ECO:0000256" key="8">
    <source>
        <dbReference type="HAMAP-Rule" id="MF_01302"/>
    </source>
</evidence>
<sequence>MRGFANDPIADMLTRIRNANQMRYTNVEVPASNLKMEIARILKDEGFIADYKIKENSVQNDIILELKYGEKKERVITGLKRISKPGLRVYVKADEVPRVLNGLGIAIISTSKGVMTDRDARKQNLGGEVLAYIW</sequence>
<proteinExistence type="inferred from homology"/>
<organism evidence="10 11">
    <name type="scientific">Candidatus Fimihabitans intestinipullorum</name>
    <dbReference type="NCBI Taxonomy" id="2840820"/>
    <lineage>
        <taxon>Bacteria</taxon>
        <taxon>Bacillati</taxon>
        <taxon>Mycoplasmatota</taxon>
        <taxon>Mycoplasmatota incertae sedis</taxon>
        <taxon>Candidatus Fimihabitans</taxon>
    </lineage>
</organism>
<evidence type="ECO:0000256" key="4">
    <source>
        <dbReference type="ARBA" id="ARBA00022980"/>
    </source>
</evidence>
<dbReference type="Pfam" id="PF00410">
    <property type="entry name" value="Ribosomal_S8"/>
    <property type="match status" value="1"/>
</dbReference>
<dbReference type="SUPFAM" id="SSF56047">
    <property type="entry name" value="Ribosomal protein S8"/>
    <property type="match status" value="1"/>
</dbReference>
<dbReference type="Gene3D" id="3.30.1370.30">
    <property type="match status" value="1"/>
</dbReference>
<dbReference type="PROSITE" id="PS00053">
    <property type="entry name" value="RIBOSOMAL_S8"/>
    <property type="match status" value="1"/>
</dbReference>
<protein>
    <recommendedName>
        <fullName evidence="6 8">Small ribosomal subunit protein uS8</fullName>
    </recommendedName>
</protein>
<dbReference type="InterPro" id="IPR035987">
    <property type="entry name" value="Ribosomal_uS8_sf"/>
</dbReference>
<accession>A0A9D1HVK8</accession>
<keyword evidence="3 8" id="KW-0694">RNA-binding</keyword>
<dbReference type="GO" id="GO:1990904">
    <property type="term" value="C:ribonucleoprotein complex"/>
    <property type="evidence" value="ECO:0007669"/>
    <property type="project" value="UniProtKB-KW"/>
</dbReference>
<comment type="similarity">
    <text evidence="1 8 9">Belongs to the universal ribosomal protein uS8 family.</text>
</comment>
<dbReference type="EMBL" id="DVML01000034">
    <property type="protein sequence ID" value="HIU23102.1"/>
    <property type="molecule type" value="Genomic_DNA"/>
</dbReference>
<evidence type="ECO:0000256" key="2">
    <source>
        <dbReference type="ARBA" id="ARBA00022730"/>
    </source>
</evidence>
<dbReference type="GO" id="GO:0005737">
    <property type="term" value="C:cytoplasm"/>
    <property type="evidence" value="ECO:0007669"/>
    <property type="project" value="UniProtKB-ARBA"/>
</dbReference>
<reference evidence="10" key="2">
    <citation type="journal article" date="2021" name="PeerJ">
        <title>Extensive microbial diversity within the chicken gut microbiome revealed by metagenomics and culture.</title>
        <authorList>
            <person name="Gilroy R."/>
            <person name="Ravi A."/>
            <person name="Getino M."/>
            <person name="Pursley I."/>
            <person name="Horton D.L."/>
            <person name="Alikhan N.F."/>
            <person name="Baker D."/>
            <person name="Gharbi K."/>
            <person name="Hall N."/>
            <person name="Watson M."/>
            <person name="Adriaenssens E.M."/>
            <person name="Foster-Nyarko E."/>
            <person name="Jarju S."/>
            <person name="Secka A."/>
            <person name="Antonio M."/>
            <person name="Oren A."/>
            <person name="Chaudhuri R.R."/>
            <person name="La Ragione R."/>
            <person name="Hildebrand F."/>
            <person name="Pallen M.J."/>
        </authorList>
    </citation>
    <scope>NUCLEOTIDE SEQUENCE</scope>
    <source>
        <strain evidence="10">CHK197-8231</strain>
    </source>
</reference>
<dbReference type="FunFam" id="3.30.1490.10:FF:000001">
    <property type="entry name" value="30S ribosomal protein S8"/>
    <property type="match status" value="1"/>
</dbReference>
<evidence type="ECO:0000256" key="1">
    <source>
        <dbReference type="ARBA" id="ARBA00006471"/>
    </source>
</evidence>
<reference evidence="10" key="1">
    <citation type="submission" date="2020-10" db="EMBL/GenBank/DDBJ databases">
        <authorList>
            <person name="Gilroy R."/>
        </authorList>
    </citation>
    <scope>NUCLEOTIDE SEQUENCE</scope>
    <source>
        <strain evidence="10">CHK197-8231</strain>
    </source>
</reference>
<keyword evidence="2 8" id="KW-0699">rRNA-binding</keyword>
<comment type="subunit">
    <text evidence="7 8">Part of the 30S ribosomal subunit. Contacts proteins S5 and S12.</text>
</comment>
<dbReference type="PANTHER" id="PTHR11758">
    <property type="entry name" value="40S RIBOSOMAL PROTEIN S15A"/>
    <property type="match status" value="1"/>
</dbReference>
<evidence type="ECO:0000313" key="10">
    <source>
        <dbReference type="EMBL" id="HIU23102.1"/>
    </source>
</evidence>
<evidence type="ECO:0000256" key="9">
    <source>
        <dbReference type="RuleBase" id="RU003660"/>
    </source>
</evidence>
<keyword evidence="4 8" id="KW-0689">Ribosomal protein</keyword>
<comment type="caution">
    <text evidence="10">The sequence shown here is derived from an EMBL/GenBank/DDBJ whole genome shotgun (WGS) entry which is preliminary data.</text>
</comment>
<name>A0A9D1HVK8_9BACT</name>
<dbReference type="Proteomes" id="UP000824087">
    <property type="component" value="Unassembled WGS sequence"/>
</dbReference>
<dbReference type="GO" id="GO:0003735">
    <property type="term" value="F:structural constituent of ribosome"/>
    <property type="evidence" value="ECO:0007669"/>
    <property type="project" value="InterPro"/>
</dbReference>
<dbReference type="GO" id="GO:0005840">
    <property type="term" value="C:ribosome"/>
    <property type="evidence" value="ECO:0007669"/>
    <property type="project" value="UniProtKB-KW"/>
</dbReference>